<organism evidence="6 7">
    <name type="scientific">Actinoallomurus bryophytorum</name>
    <dbReference type="NCBI Taxonomy" id="1490222"/>
    <lineage>
        <taxon>Bacteria</taxon>
        <taxon>Bacillati</taxon>
        <taxon>Actinomycetota</taxon>
        <taxon>Actinomycetes</taxon>
        <taxon>Streptosporangiales</taxon>
        <taxon>Thermomonosporaceae</taxon>
        <taxon>Actinoallomurus</taxon>
    </lineage>
</organism>
<dbReference type="EMBL" id="VFOZ01000001">
    <property type="protein sequence ID" value="TQM00909.1"/>
    <property type="molecule type" value="Genomic_DNA"/>
</dbReference>
<dbReference type="InterPro" id="IPR027417">
    <property type="entry name" value="P-loop_NTPase"/>
</dbReference>
<evidence type="ECO:0000259" key="5">
    <source>
        <dbReference type="SMART" id="SM00382"/>
    </source>
</evidence>
<evidence type="ECO:0000256" key="4">
    <source>
        <dbReference type="SAM" id="MobiDB-lite"/>
    </source>
</evidence>
<dbReference type="GO" id="GO:0005524">
    <property type="term" value="F:ATP binding"/>
    <property type="evidence" value="ECO:0007669"/>
    <property type="project" value="UniProtKB-KW"/>
</dbReference>
<dbReference type="SUPFAM" id="SSF51126">
    <property type="entry name" value="Pectin lyase-like"/>
    <property type="match status" value="3"/>
</dbReference>
<dbReference type="SMART" id="SM00710">
    <property type="entry name" value="PbH1"/>
    <property type="match status" value="14"/>
</dbReference>
<comment type="caution">
    <text evidence="6">The sequence shown here is derived from an EMBL/GenBank/DDBJ whole genome shotgun (WGS) entry which is preliminary data.</text>
</comment>
<dbReference type="Gene3D" id="2.160.20.10">
    <property type="entry name" value="Single-stranded right-handed beta-helix, Pectin lyase-like"/>
    <property type="match status" value="2"/>
</dbReference>
<dbReference type="InterPro" id="IPR012332">
    <property type="entry name" value="Autotransporter_pectin_lyase_C"/>
</dbReference>
<dbReference type="InterPro" id="IPR011050">
    <property type="entry name" value="Pectin_lyase_fold/virulence"/>
</dbReference>
<feature type="region of interest" description="Disordered" evidence="4">
    <location>
        <begin position="599"/>
        <end position="629"/>
    </location>
</feature>
<dbReference type="InterPro" id="IPR003959">
    <property type="entry name" value="ATPase_AAA_core"/>
</dbReference>
<dbReference type="SUPFAM" id="SSF52540">
    <property type="entry name" value="P-loop containing nucleoside triphosphate hydrolases"/>
    <property type="match status" value="1"/>
</dbReference>
<dbReference type="GO" id="GO:0016887">
    <property type="term" value="F:ATP hydrolysis activity"/>
    <property type="evidence" value="ECO:0007669"/>
    <property type="project" value="InterPro"/>
</dbReference>
<evidence type="ECO:0000313" key="6">
    <source>
        <dbReference type="EMBL" id="TQM00909.1"/>
    </source>
</evidence>
<reference evidence="6 7" key="1">
    <citation type="submission" date="2019-06" db="EMBL/GenBank/DDBJ databases">
        <title>Sequencing the genomes of 1000 actinobacteria strains.</title>
        <authorList>
            <person name="Klenk H.-P."/>
        </authorList>
    </citation>
    <scope>NUCLEOTIDE SEQUENCE [LARGE SCALE GENOMIC DNA]</scope>
    <source>
        <strain evidence="6 7">DSM 102200</strain>
    </source>
</reference>
<dbReference type="Pfam" id="PF13229">
    <property type="entry name" value="Beta_helix"/>
    <property type="match status" value="2"/>
</dbReference>
<dbReference type="Proteomes" id="UP000316096">
    <property type="component" value="Unassembled WGS sequence"/>
</dbReference>
<dbReference type="Gene3D" id="3.40.50.300">
    <property type="entry name" value="P-loop containing nucleotide triphosphate hydrolases"/>
    <property type="match status" value="1"/>
</dbReference>
<evidence type="ECO:0000256" key="1">
    <source>
        <dbReference type="ARBA" id="ARBA00010378"/>
    </source>
</evidence>
<dbReference type="InterPro" id="IPR039448">
    <property type="entry name" value="Beta_helix"/>
</dbReference>
<dbReference type="PRINTS" id="PR00819">
    <property type="entry name" value="CBXCFQXSUPER"/>
</dbReference>
<keyword evidence="3" id="KW-0067">ATP-binding</keyword>
<evidence type="ECO:0000256" key="3">
    <source>
        <dbReference type="ARBA" id="ARBA00022840"/>
    </source>
</evidence>
<gene>
    <name evidence="6" type="ORF">FB559_6636</name>
</gene>
<dbReference type="InterPro" id="IPR012334">
    <property type="entry name" value="Pectin_lyas_fold"/>
</dbReference>
<dbReference type="InterPro" id="IPR050773">
    <property type="entry name" value="CbxX/CfxQ_RuBisCO_ESX"/>
</dbReference>
<comment type="similarity">
    <text evidence="1">Belongs to the CbxX/CfxQ family.</text>
</comment>
<dbReference type="Gene3D" id="2.160.20.20">
    <property type="match status" value="1"/>
</dbReference>
<dbReference type="AlphaFoldDB" id="A0A543CV32"/>
<feature type="compositionally biased region" description="Low complexity" evidence="4">
    <location>
        <begin position="603"/>
        <end position="612"/>
    </location>
</feature>
<dbReference type="Pfam" id="PF00004">
    <property type="entry name" value="AAA"/>
    <property type="match status" value="1"/>
</dbReference>
<dbReference type="Pfam" id="PF17866">
    <property type="entry name" value="AAA_lid_6"/>
    <property type="match status" value="1"/>
</dbReference>
<name>A0A543CV32_9ACTN</name>
<dbReference type="InterPro" id="IPR000641">
    <property type="entry name" value="CbxX/CfxQ"/>
</dbReference>
<sequence>MKPGSQRVAPAGWGAHRTIGAAVQAAAEGAVVSVQPGVYQEAVVVDRDVTLVAAKGPGTVRIRPPRRPAITLHSCATTVRDIAVEAPAGEEVAVLLRGGSPVLEGCEIAGRVEVTGDARATLRGCDVRDAAYAGVYLTGSSRGLIEDCTVSSVAGDGLRLDDSARVECARTTVKRVRGNALRLGGADGGVFTDCELSRSGDAAVLVEAPARPVLRGCRLHDTGAQGVRIEGLARWADSAARSLPPEAPESGHAGGAAAGQDEARIRLDGCEIARTAAEGVLVRGDSGVLLKDCQLRETKAAGVLVAGACRVDLDGVRVADAEGTALVVMESARVQARQTVLTRAAANGVHCSGDGVVTLTDCEVSRTTFTAVHLGGAARATLQDCRVRETPEHGIRVHQQADVLAERVEIEQTRMAGVSVEDADAVLRDCRVSDVTDGIKIITRHRPLIDRCVFSAASRTGIEVGPDTGVLIRGGSVGRTGSAGVFLDERSEAWIEDVEITDTEGSALVVWSGARPRVRNVTVTRSKKNGLYADGGSGVFEDCDISDTGFPAIYVSADAAPTLRRCFVHDTKDDLSLADGAVPVFEECWSSEVVNTTMPQASGGRKATLARAAGGGAAGGPSEKADEESKESLADLLAELDRLVGLDRVKQEVGALAKLMQMVKRRQEVGLSPPPLSRHLVFAGNPGTGKTTVARLYGRILAALGLLERGHLVETDRGDLVGEYVGHTAPKTQAVFRRALGGVLFIDEAYSLVPYGHGGDFGQEAISTLVKLMEDHREEVVVIAAGYPGEMERFIDSNPGLASRFTRTLTFEDYASEELVRIVEQQAGQHDYGLSDGTREGLLEYFDAFPRGERFGNGRTARQVFQRMTERQAARVSEMAAPGPDDLTEVRPDDLPQGPA</sequence>
<dbReference type="PANTHER" id="PTHR43392:SF2">
    <property type="entry name" value="AAA-TYPE ATPASE FAMILY PROTEIN _ ANKYRIN REPEAT FAMILY PROTEIN"/>
    <property type="match status" value="1"/>
</dbReference>
<dbReference type="InterPro" id="IPR006626">
    <property type="entry name" value="PbH1"/>
</dbReference>
<keyword evidence="2" id="KW-0547">Nucleotide-binding</keyword>
<protein>
    <submittedName>
        <fullName evidence="6">Parallel beta-helix repeat protein</fullName>
    </submittedName>
</protein>
<dbReference type="InterPro" id="IPR003593">
    <property type="entry name" value="AAA+_ATPase"/>
</dbReference>
<dbReference type="CDD" id="cd00009">
    <property type="entry name" value="AAA"/>
    <property type="match status" value="1"/>
</dbReference>
<evidence type="ECO:0000313" key="7">
    <source>
        <dbReference type="Proteomes" id="UP000316096"/>
    </source>
</evidence>
<proteinExistence type="inferred from homology"/>
<dbReference type="PANTHER" id="PTHR43392">
    <property type="entry name" value="AAA-TYPE ATPASE FAMILY PROTEIN / ANKYRIN REPEAT FAMILY PROTEIN"/>
    <property type="match status" value="1"/>
</dbReference>
<evidence type="ECO:0000256" key="2">
    <source>
        <dbReference type="ARBA" id="ARBA00022741"/>
    </source>
</evidence>
<dbReference type="SMART" id="SM00382">
    <property type="entry name" value="AAA"/>
    <property type="match status" value="1"/>
</dbReference>
<feature type="region of interest" description="Disordered" evidence="4">
    <location>
        <begin position="870"/>
        <end position="900"/>
    </location>
</feature>
<keyword evidence="7" id="KW-1185">Reference proteome</keyword>
<dbReference type="OrthoDB" id="9806903at2"/>
<dbReference type="Gene3D" id="1.10.8.60">
    <property type="match status" value="1"/>
</dbReference>
<dbReference type="FunFam" id="3.40.50.300:FF:000216">
    <property type="entry name" value="Type VII secretion ATPase EccA"/>
    <property type="match status" value="1"/>
</dbReference>
<dbReference type="InterPro" id="IPR041627">
    <property type="entry name" value="AAA_lid_6"/>
</dbReference>
<feature type="domain" description="AAA+ ATPase" evidence="5">
    <location>
        <begin position="676"/>
        <end position="815"/>
    </location>
</feature>
<accession>A0A543CV32</accession>